<dbReference type="PANTHER" id="PTHR33233">
    <property type="entry name" value="ENDONUCLEASE/EXONUCLEASE/PHOSPHATASE"/>
    <property type="match status" value="1"/>
</dbReference>
<dbReference type="AlphaFoldDB" id="A0A9Q1JR94"/>
<evidence type="ECO:0000313" key="3">
    <source>
        <dbReference type="Proteomes" id="UP001153076"/>
    </source>
</evidence>
<dbReference type="Pfam" id="PF14111">
    <property type="entry name" value="DUF4283"/>
    <property type="match status" value="1"/>
</dbReference>
<name>A0A9Q1JR94_9CARY</name>
<keyword evidence="3" id="KW-1185">Reference proteome</keyword>
<dbReference type="InterPro" id="IPR025558">
    <property type="entry name" value="DUF4283"/>
</dbReference>
<organism evidence="2 3">
    <name type="scientific">Carnegiea gigantea</name>
    <dbReference type="NCBI Taxonomy" id="171969"/>
    <lineage>
        <taxon>Eukaryota</taxon>
        <taxon>Viridiplantae</taxon>
        <taxon>Streptophyta</taxon>
        <taxon>Embryophyta</taxon>
        <taxon>Tracheophyta</taxon>
        <taxon>Spermatophyta</taxon>
        <taxon>Magnoliopsida</taxon>
        <taxon>eudicotyledons</taxon>
        <taxon>Gunneridae</taxon>
        <taxon>Pentapetalae</taxon>
        <taxon>Caryophyllales</taxon>
        <taxon>Cactineae</taxon>
        <taxon>Cactaceae</taxon>
        <taxon>Cactoideae</taxon>
        <taxon>Echinocereeae</taxon>
        <taxon>Carnegiea</taxon>
    </lineage>
</organism>
<comment type="caution">
    <text evidence="2">The sequence shown here is derived from an EMBL/GenBank/DDBJ whole genome shotgun (WGS) entry which is preliminary data.</text>
</comment>
<sequence>MEKGRRERPCLAQNSCLHIDLASPVASDQGNALTTPQSAHEQIVEHLEGMVTSTYASLVNLEEGTELQYVPTTSINGVKCVKLEQEEVSREVEYWNNAFLCSILRAKLLFEVIKGFIKRLWGSYEIDKILQVRRGFFLVRFQNLEDKDKVIKRGICHFDSKPLQEQCKLEWIKYGDTSSKLFFAKAKQRKLATYIYSINDANGNWVEGFDNVGKVMVEFYKRLLGHQLCTRTSTTGLRESSFPLHYVGVPIVATFGQQEILSCSGTTPLQRRTPSQP</sequence>
<feature type="domain" description="DUF4283" evidence="1">
    <location>
        <begin position="95"/>
        <end position="163"/>
    </location>
</feature>
<reference evidence="2" key="1">
    <citation type="submission" date="2022-04" db="EMBL/GenBank/DDBJ databases">
        <title>Carnegiea gigantea Genome sequencing and assembly v2.</title>
        <authorList>
            <person name="Copetti D."/>
            <person name="Sanderson M.J."/>
            <person name="Burquez A."/>
            <person name="Wojciechowski M.F."/>
        </authorList>
    </citation>
    <scope>NUCLEOTIDE SEQUENCE</scope>
    <source>
        <strain evidence="2">SGP5-SGP5p</strain>
        <tissue evidence="2">Aerial part</tissue>
    </source>
</reference>
<dbReference type="PANTHER" id="PTHR33233:SF17">
    <property type="entry name" value="DUF4283 DOMAIN-CONTAINING PROTEIN"/>
    <property type="match status" value="1"/>
</dbReference>
<protein>
    <recommendedName>
        <fullName evidence="1">DUF4283 domain-containing protein</fullName>
    </recommendedName>
</protein>
<dbReference type="OrthoDB" id="984865at2759"/>
<evidence type="ECO:0000313" key="2">
    <source>
        <dbReference type="EMBL" id="KAJ8429593.1"/>
    </source>
</evidence>
<proteinExistence type="predicted"/>
<accession>A0A9Q1JR94</accession>
<dbReference type="Proteomes" id="UP001153076">
    <property type="component" value="Unassembled WGS sequence"/>
</dbReference>
<gene>
    <name evidence="2" type="ORF">Cgig2_008564</name>
</gene>
<evidence type="ECO:0000259" key="1">
    <source>
        <dbReference type="Pfam" id="PF14111"/>
    </source>
</evidence>
<dbReference type="EMBL" id="JAKOGI010000882">
    <property type="protein sequence ID" value="KAJ8429593.1"/>
    <property type="molecule type" value="Genomic_DNA"/>
</dbReference>